<dbReference type="Proteomes" id="UP000298652">
    <property type="component" value="Chromosome 4"/>
</dbReference>
<evidence type="ECO:0000313" key="2">
    <source>
        <dbReference type="EMBL" id="TKW19695.1"/>
    </source>
</evidence>
<proteinExistence type="predicted"/>
<dbReference type="EMBL" id="CM016555">
    <property type="protein sequence ID" value="TKW19695.1"/>
    <property type="molecule type" value="Genomic_DNA"/>
</dbReference>
<reference evidence="2" key="1">
    <citation type="submission" date="2019-03" db="EMBL/GenBank/DDBJ databases">
        <title>WGS assembly of Setaria viridis.</title>
        <authorList>
            <person name="Huang P."/>
            <person name="Jenkins J."/>
            <person name="Grimwood J."/>
            <person name="Barry K."/>
            <person name="Healey A."/>
            <person name="Mamidi S."/>
            <person name="Sreedasyam A."/>
            <person name="Shu S."/>
            <person name="Feldman M."/>
            <person name="Wu J."/>
            <person name="Yu Y."/>
            <person name="Chen C."/>
            <person name="Johnson J."/>
            <person name="Rokhsar D."/>
            <person name="Baxter I."/>
            <person name="Schmutz J."/>
            <person name="Brutnell T."/>
            <person name="Kellogg E."/>
        </authorList>
    </citation>
    <scope>NUCLEOTIDE SEQUENCE [LARGE SCALE GENOMIC DNA]</scope>
</reference>
<sequence>MALPLPFAPKSPIKPAAPLLRLQPTLARPSLRLRIEPGLAVQTAFLSAKLVYQTEKEKAFSPASRKPQEKVASGDTRKGRAWSSTERVEPAPSCDGAGADEHGESE</sequence>
<accession>A0A4U6UW30</accession>
<name>A0A4U6UW30_SETVI</name>
<feature type="region of interest" description="Disordered" evidence="1">
    <location>
        <begin position="56"/>
        <end position="106"/>
    </location>
</feature>
<keyword evidence="3" id="KW-1185">Reference proteome</keyword>
<dbReference type="Gramene" id="TKW19695">
    <property type="protein sequence ID" value="TKW19695"/>
    <property type="gene ID" value="SEVIR_4G036801v2"/>
</dbReference>
<organism evidence="2 3">
    <name type="scientific">Setaria viridis</name>
    <name type="common">Green bristlegrass</name>
    <name type="synonym">Setaria italica subsp. viridis</name>
    <dbReference type="NCBI Taxonomy" id="4556"/>
    <lineage>
        <taxon>Eukaryota</taxon>
        <taxon>Viridiplantae</taxon>
        <taxon>Streptophyta</taxon>
        <taxon>Embryophyta</taxon>
        <taxon>Tracheophyta</taxon>
        <taxon>Spermatophyta</taxon>
        <taxon>Magnoliopsida</taxon>
        <taxon>Liliopsida</taxon>
        <taxon>Poales</taxon>
        <taxon>Poaceae</taxon>
        <taxon>PACMAD clade</taxon>
        <taxon>Panicoideae</taxon>
        <taxon>Panicodae</taxon>
        <taxon>Paniceae</taxon>
        <taxon>Cenchrinae</taxon>
        <taxon>Setaria</taxon>
    </lineage>
</organism>
<evidence type="ECO:0000256" key="1">
    <source>
        <dbReference type="SAM" id="MobiDB-lite"/>
    </source>
</evidence>
<gene>
    <name evidence="2" type="ORF">SEVIR_4G036801v2</name>
</gene>
<evidence type="ECO:0000313" key="3">
    <source>
        <dbReference type="Proteomes" id="UP000298652"/>
    </source>
</evidence>
<protein>
    <submittedName>
        <fullName evidence="2">Uncharacterized protein</fullName>
    </submittedName>
</protein>
<dbReference type="AlphaFoldDB" id="A0A4U6UW30"/>